<name>A0A1F7Y386_9BACT</name>
<keyword evidence="1" id="KW-1133">Transmembrane helix</keyword>
<evidence type="ECO:0000256" key="1">
    <source>
        <dbReference type="SAM" id="Phobius"/>
    </source>
</evidence>
<organism evidence="2 3">
    <name type="scientific">Candidatus Woesebacteria bacterium RIFCSPHIGHO2_01_FULL_38_26b</name>
    <dbReference type="NCBI Taxonomy" id="1802491"/>
    <lineage>
        <taxon>Bacteria</taxon>
        <taxon>Candidatus Woeseibacteriota</taxon>
    </lineage>
</organism>
<dbReference type="Proteomes" id="UP000176741">
    <property type="component" value="Unassembled WGS sequence"/>
</dbReference>
<comment type="caution">
    <text evidence="2">The sequence shown here is derived from an EMBL/GenBank/DDBJ whole genome shotgun (WGS) entry which is preliminary data.</text>
</comment>
<keyword evidence="1" id="KW-0472">Membrane</keyword>
<protein>
    <submittedName>
        <fullName evidence="2">Uncharacterized protein</fullName>
    </submittedName>
</protein>
<sequence>MISNKFKEDNYFIKVLKIFGIIVIFAAIATTTVFVLKPKNLYTPSAATSDSFYALSWSRDCSSKKVKYTKTLVNGQEVIKTQCVQTDGVQVWTKNCKGYVDSKTSAVNQNNHHTTCYEPVSSSSVQPSYSYVPDWNYWCETSTEVTMTKPYIFSAKCMSKNLGWTRLCNGFIRTSKQGSGTESAPPGSSLNELCLKIEN</sequence>
<evidence type="ECO:0000313" key="3">
    <source>
        <dbReference type="Proteomes" id="UP000176741"/>
    </source>
</evidence>
<accession>A0A1F7Y386</accession>
<keyword evidence="1" id="KW-0812">Transmembrane</keyword>
<feature type="transmembrane region" description="Helical" evidence="1">
    <location>
        <begin position="12"/>
        <end position="36"/>
    </location>
</feature>
<dbReference type="AlphaFoldDB" id="A0A1F7Y386"/>
<gene>
    <name evidence="2" type="ORF">A2771_01760</name>
</gene>
<proteinExistence type="predicted"/>
<reference evidence="2 3" key="1">
    <citation type="journal article" date="2016" name="Nat. Commun.">
        <title>Thousands of microbial genomes shed light on interconnected biogeochemical processes in an aquifer system.</title>
        <authorList>
            <person name="Anantharaman K."/>
            <person name="Brown C.T."/>
            <person name="Hug L.A."/>
            <person name="Sharon I."/>
            <person name="Castelle C.J."/>
            <person name="Probst A.J."/>
            <person name="Thomas B.C."/>
            <person name="Singh A."/>
            <person name="Wilkins M.J."/>
            <person name="Karaoz U."/>
            <person name="Brodie E.L."/>
            <person name="Williams K.H."/>
            <person name="Hubbard S.S."/>
            <person name="Banfield J.F."/>
        </authorList>
    </citation>
    <scope>NUCLEOTIDE SEQUENCE [LARGE SCALE GENOMIC DNA]</scope>
</reference>
<dbReference type="EMBL" id="MGGD01000001">
    <property type="protein sequence ID" value="OGM21746.1"/>
    <property type="molecule type" value="Genomic_DNA"/>
</dbReference>
<evidence type="ECO:0000313" key="2">
    <source>
        <dbReference type="EMBL" id="OGM21746.1"/>
    </source>
</evidence>